<name>A0A1J8PWX0_9AGAM</name>
<gene>
    <name evidence="1" type="ORF">AZE42_12486</name>
</gene>
<protein>
    <submittedName>
        <fullName evidence="1">Uncharacterized protein</fullName>
    </submittedName>
</protein>
<evidence type="ECO:0000313" key="2">
    <source>
        <dbReference type="Proteomes" id="UP000183567"/>
    </source>
</evidence>
<dbReference type="EMBL" id="LVVM01004409">
    <property type="protein sequence ID" value="OJA12959.1"/>
    <property type="molecule type" value="Genomic_DNA"/>
</dbReference>
<proteinExistence type="predicted"/>
<dbReference type="Proteomes" id="UP000183567">
    <property type="component" value="Unassembled WGS sequence"/>
</dbReference>
<organism evidence="1 2">
    <name type="scientific">Rhizopogon vesiculosus</name>
    <dbReference type="NCBI Taxonomy" id="180088"/>
    <lineage>
        <taxon>Eukaryota</taxon>
        <taxon>Fungi</taxon>
        <taxon>Dikarya</taxon>
        <taxon>Basidiomycota</taxon>
        <taxon>Agaricomycotina</taxon>
        <taxon>Agaricomycetes</taxon>
        <taxon>Agaricomycetidae</taxon>
        <taxon>Boletales</taxon>
        <taxon>Suillineae</taxon>
        <taxon>Rhizopogonaceae</taxon>
        <taxon>Rhizopogon</taxon>
    </lineage>
</organism>
<evidence type="ECO:0000313" key="1">
    <source>
        <dbReference type="EMBL" id="OJA12959.1"/>
    </source>
</evidence>
<comment type="caution">
    <text evidence="1">The sequence shown here is derived from an EMBL/GenBank/DDBJ whole genome shotgun (WGS) entry which is preliminary data.</text>
</comment>
<keyword evidence="2" id="KW-1185">Reference proteome</keyword>
<accession>A0A1J8PWX0</accession>
<dbReference type="AlphaFoldDB" id="A0A1J8PWX0"/>
<reference evidence="1 2" key="1">
    <citation type="submission" date="2016-03" db="EMBL/GenBank/DDBJ databases">
        <title>Comparative genomics of the ectomycorrhizal sister species Rhizopogon vinicolor and Rhizopogon vesiculosus (Basidiomycota: Boletales) reveals a divergence of the mating type B locus.</title>
        <authorList>
            <person name="Mujic A.B."/>
            <person name="Kuo A."/>
            <person name="Tritt A."/>
            <person name="Lipzen A."/>
            <person name="Chen C."/>
            <person name="Johnson J."/>
            <person name="Sharma A."/>
            <person name="Barry K."/>
            <person name="Grigoriev I.V."/>
            <person name="Spatafora J.W."/>
        </authorList>
    </citation>
    <scope>NUCLEOTIDE SEQUENCE [LARGE SCALE GENOMIC DNA]</scope>
    <source>
        <strain evidence="1 2">AM-OR11-056</strain>
    </source>
</reference>
<sequence>MSLQKITKDTPWTLNFSSFS</sequence>